<dbReference type="InParanoid" id="A0A4W3IAH7"/>
<accession>A0A4W3IAH7</accession>
<reference evidence="3" key="2">
    <citation type="journal article" date="2007" name="PLoS Biol.">
        <title>Survey sequencing and comparative analysis of the elephant shark (Callorhinchus milii) genome.</title>
        <authorList>
            <person name="Venkatesh B."/>
            <person name="Kirkness E.F."/>
            <person name="Loh Y.H."/>
            <person name="Halpern A.L."/>
            <person name="Lee A.P."/>
            <person name="Johnson J."/>
            <person name="Dandona N."/>
            <person name="Viswanathan L.D."/>
            <person name="Tay A."/>
            <person name="Venter J.C."/>
            <person name="Strausberg R.L."/>
            <person name="Brenner S."/>
        </authorList>
    </citation>
    <scope>NUCLEOTIDE SEQUENCE [LARGE SCALE GENOMIC DNA]</scope>
</reference>
<dbReference type="AlphaFoldDB" id="A0A4W3IAH7"/>
<sequence>ICSPTRKPICTHHCSTNSHEVNGRTPGAPPIAEPGAPRIAEPGAPPIAEPGAPRIAEPGAPRIAEPSEPGRRKLNDSCSTKLCNPAPTSERTKHGKQNGNF</sequence>
<feature type="region of interest" description="Disordered" evidence="1">
    <location>
        <begin position="12"/>
        <end position="101"/>
    </location>
</feature>
<reference evidence="2" key="5">
    <citation type="submission" date="2025-09" db="UniProtKB">
        <authorList>
            <consortium name="Ensembl"/>
        </authorList>
    </citation>
    <scope>IDENTIFICATION</scope>
</reference>
<feature type="compositionally biased region" description="Low complexity" evidence="1">
    <location>
        <begin position="49"/>
        <end position="64"/>
    </location>
</feature>
<proteinExistence type="predicted"/>
<evidence type="ECO:0000313" key="2">
    <source>
        <dbReference type="Ensembl" id="ENSCMIP00000017969.1"/>
    </source>
</evidence>
<dbReference type="Proteomes" id="UP000314986">
    <property type="component" value="Unassembled WGS sequence"/>
</dbReference>
<reference evidence="3" key="1">
    <citation type="journal article" date="2006" name="Science">
        <title>Ancient noncoding elements conserved in the human genome.</title>
        <authorList>
            <person name="Venkatesh B."/>
            <person name="Kirkness E.F."/>
            <person name="Loh Y.H."/>
            <person name="Halpern A.L."/>
            <person name="Lee A.P."/>
            <person name="Johnson J."/>
            <person name="Dandona N."/>
            <person name="Viswanathan L.D."/>
            <person name="Tay A."/>
            <person name="Venter J.C."/>
            <person name="Strausberg R.L."/>
            <person name="Brenner S."/>
        </authorList>
    </citation>
    <scope>NUCLEOTIDE SEQUENCE [LARGE SCALE GENOMIC DNA]</scope>
</reference>
<reference evidence="3" key="3">
    <citation type="journal article" date="2014" name="Nature">
        <title>Elephant shark genome provides unique insights into gnathostome evolution.</title>
        <authorList>
            <consortium name="International Elephant Shark Genome Sequencing Consortium"/>
            <person name="Venkatesh B."/>
            <person name="Lee A.P."/>
            <person name="Ravi V."/>
            <person name="Maurya A.K."/>
            <person name="Lian M.M."/>
            <person name="Swann J.B."/>
            <person name="Ohta Y."/>
            <person name="Flajnik M.F."/>
            <person name="Sutoh Y."/>
            <person name="Kasahara M."/>
            <person name="Hoon S."/>
            <person name="Gangu V."/>
            <person name="Roy S.W."/>
            <person name="Irimia M."/>
            <person name="Korzh V."/>
            <person name="Kondrychyn I."/>
            <person name="Lim Z.W."/>
            <person name="Tay B.H."/>
            <person name="Tohari S."/>
            <person name="Kong K.W."/>
            <person name="Ho S."/>
            <person name="Lorente-Galdos B."/>
            <person name="Quilez J."/>
            <person name="Marques-Bonet T."/>
            <person name="Raney B.J."/>
            <person name="Ingham P.W."/>
            <person name="Tay A."/>
            <person name="Hillier L.W."/>
            <person name="Minx P."/>
            <person name="Boehm T."/>
            <person name="Wilson R.K."/>
            <person name="Brenner S."/>
            <person name="Warren W.C."/>
        </authorList>
    </citation>
    <scope>NUCLEOTIDE SEQUENCE [LARGE SCALE GENOMIC DNA]</scope>
</reference>
<keyword evidence="3" id="KW-1185">Reference proteome</keyword>
<feature type="compositionally biased region" description="Polar residues" evidence="1">
    <location>
        <begin position="76"/>
        <end position="89"/>
    </location>
</feature>
<evidence type="ECO:0000313" key="3">
    <source>
        <dbReference type="Proteomes" id="UP000314986"/>
    </source>
</evidence>
<dbReference type="Ensembl" id="ENSCMIT00000018309.1">
    <property type="protein sequence ID" value="ENSCMIP00000017969.1"/>
    <property type="gene ID" value="ENSCMIG00000008506.1"/>
</dbReference>
<name>A0A4W3IAH7_CALMI</name>
<protein>
    <submittedName>
        <fullName evidence="2">Uncharacterized protein</fullName>
    </submittedName>
</protein>
<feature type="compositionally biased region" description="Low complexity" evidence="1">
    <location>
        <begin position="33"/>
        <end position="42"/>
    </location>
</feature>
<evidence type="ECO:0000256" key="1">
    <source>
        <dbReference type="SAM" id="MobiDB-lite"/>
    </source>
</evidence>
<reference evidence="2" key="4">
    <citation type="submission" date="2025-08" db="UniProtKB">
        <authorList>
            <consortium name="Ensembl"/>
        </authorList>
    </citation>
    <scope>IDENTIFICATION</scope>
</reference>
<organism evidence="2 3">
    <name type="scientific">Callorhinchus milii</name>
    <name type="common">Ghost shark</name>
    <dbReference type="NCBI Taxonomy" id="7868"/>
    <lineage>
        <taxon>Eukaryota</taxon>
        <taxon>Metazoa</taxon>
        <taxon>Chordata</taxon>
        <taxon>Craniata</taxon>
        <taxon>Vertebrata</taxon>
        <taxon>Chondrichthyes</taxon>
        <taxon>Holocephali</taxon>
        <taxon>Chimaeriformes</taxon>
        <taxon>Callorhinchidae</taxon>
        <taxon>Callorhinchus</taxon>
    </lineage>
</organism>